<evidence type="ECO:0000313" key="2">
    <source>
        <dbReference type="EMBL" id="AQS55934.1"/>
    </source>
</evidence>
<dbReference type="RefSeq" id="WP_077719795.1">
    <property type="nucleotide sequence ID" value="NZ_CP019699.1"/>
</dbReference>
<keyword evidence="3" id="KW-1185">Reference proteome</keyword>
<feature type="domain" description="VOC" evidence="1">
    <location>
        <begin position="7"/>
        <end position="121"/>
    </location>
</feature>
<gene>
    <name evidence="2" type="ORF">B0W44_09180</name>
</gene>
<dbReference type="STRING" id="1471761.B0W44_09180"/>
<reference evidence="2 3" key="1">
    <citation type="journal article" date="2015" name="Int. J. Syst. Evol. Microbiol.">
        <title>Novibacillus thermophilus gen. nov., sp. nov., a Gram-staining-negative and moderately thermophilic member of the family Thermoactinomycetaceae.</title>
        <authorList>
            <person name="Yang G."/>
            <person name="Chen J."/>
            <person name="Zhou S."/>
        </authorList>
    </citation>
    <scope>NUCLEOTIDE SEQUENCE [LARGE SCALE GENOMIC DNA]</scope>
    <source>
        <strain evidence="2 3">SG-1</strain>
    </source>
</reference>
<dbReference type="KEGG" id="ntr:B0W44_09180"/>
<dbReference type="InterPro" id="IPR004360">
    <property type="entry name" value="Glyas_Fos-R_dOase_dom"/>
</dbReference>
<dbReference type="SUPFAM" id="SSF54593">
    <property type="entry name" value="Glyoxalase/Bleomycin resistance protein/Dihydroxybiphenyl dioxygenase"/>
    <property type="match status" value="1"/>
</dbReference>
<evidence type="ECO:0000259" key="1">
    <source>
        <dbReference type="PROSITE" id="PS51819"/>
    </source>
</evidence>
<dbReference type="AlphaFoldDB" id="A0A1U9K7B8"/>
<dbReference type="OrthoDB" id="9813630at2"/>
<sequence>MEIKVKRIDHVQVCIPIGAEDEARGFYTDILGFQEIEKPDALKPNGGLWYDLGGVQLHIGVEEMDSDKSKRHPAFEIDDVDRVRRYLERRGVVTQDEIPIPGVKRFSLFDPFGNRIELLERKREASRR</sequence>
<name>A0A1U9K7B8_9BACL</name>
<organism evidence="2 3">
    <name type="scientific">Novibacillus thermophilus</name>
    <dbReference type="NCBI Taxonomy" id="1471761"/>
    <lineage>
        <taxon>Bacteria</taxon>
        <taxon>Bacillati</taxon>
        <taxon>Bacillota</taxon>
        <taxon>Bacilli</taxon>
        <taxon>Bacillales</taxon>
        <taxon>Thermoactinomycetaceae</taxon>
        <taxon>Novibacillus</taxon>
    </lineage>
</organism>
<evidence type="ECO:0000313" key="3">
    <source>
        <dbReference type="Proteomes" id="UP000188603"/>
    </source>
</evidence>
<dbReference type="Pfam" id="PF00903">
    <property type="entry name" value="Glyoxalase"/>
    <property type="match status" value="1"/>
</dbReference>
<dbReference type="InterPro" id="IPR029068">
    <property type="entry name" value="Glyas_Bleomycin-R_OHBP_Dase"/>
</dbReference>
<dbReference type="Proteomes" id="UP000188603">
    <property type="component" value="Chromosome"/>
</dbReference>
<dbReference type="InterPro" id="IPR037523">
    <property type="entry name" value="VOC_core"/>
</dbReference>
<dbReference type="PROSITE" id="PS51819">
    <property type="entry name" value="VOC"/>
    <property type="match status" value="1"/>
</dbReference>
<proteinExistence type="predicted"/>
<dbReference type="PANTHER" id="PTHR39175:SF1">
    <property type="entry name" value="FAMILY PROTEIN, PUTATIVE (AFU_ORTHOLOGUE AFUA_3G15060)-RELATED"/>
    <property type="match status" value="1"/>
</dbReference>
<dbReference type="EMBL" id="CP019699">
    <property type="protein sequence ID" value="AQS55934.1"/>
    <property type="molecule type" value="Genomic_DNA"/>
</dbReference>
<protein>
    <submittedName>
        <fullName evidence="2">Glyoxalase</fullName>
    </submittedName>
</protein>
<accession>A0A1U9K7B8</accession>
<dbReference type="Gene3D" id="3.10.180.10">
    <property type="entry name" value="2,3-Dihydroxybiphenyl 1,2-Dioxygenase, domain 1"/>
    <property type="match status" value="1"/>
</dbReference>
<dbReference type="PANTHER" id="PTHR39175">
    <property type="entry name" value="FAMILY PROTEIN, PUTATIVE (AFU_ORTHOLOGUE AFUA_3G15060)-RELATED"/>
    <property type="match status" value="1"/>
</dbReference>